<dbReference type="GO" id="GO:0004140">
    <property type="term" value="F:dephospho-CoA kinase activity"/>
    <property type="evidence" value="ECO:0007669"/>
    <property type="project" value="UniProtKB-UniRule"/>
</dbReference>
<evidence type="ECO:0000256" key="6">
    <source>
        <dbReference type="NCBIfam" id="TIGR00152"/>
    </source>
</evidence>
<feature type="binding site" evidence="5">
    <location>
        <begin position="12"/>
        <end position="17"/>
    </location>
    <ligand>
        <name>ATP</name>
        <dbReference type="ChEBI" id="CHEBI:30616"/>
    </ligand>
</feature>
<comment type="subcellular location">
    <subcellularLocation>
        <location evidence="5">Cytoplasm</location>
    </subcellularLocation>
</comment>
<dbReference type="Pfam" id="PF01121">
    <property type="entry name" value="CoaE"/>
    <property type="match status" value="1"/>
</dbReference>
<protein>
    <recommendedName>
        <fullName evidence="5 6">Dephospho-CoA kinase</fullName>
        <ecNumber evidence="5 6">2.7.1.24</ecNumber>
    </recommendedName>
    <alternativeName>
        <fullName evidence="5">Dephosphocoenzyme A kinase</fullName>
    </alternativeName>
</protein>
<sequence length="202" mass="23189">MALVIGLTGSIATGKSTVSRILQEEGLPIVDADQISRKVVEPGERAYQTIVKTFGEKILYEDGTINRKKLGSIVFTDNTKRKQLNNIVHPEVRRKMLEDRDRYVNEGHRAVVLDIPLLFESKLTDFVDRTVVVYVSRDIQLKRLMERDNSTKDEALQRIQSQMSVKEKAEMADAVINNERAIQETREQVKKLLQKWDLFEGC</sequence>
<dbReference type="AlphaFoldDB" id="A0A1I0H5W3"/>
<dbReference type="GO" id="GO:0005737">
    <property type="term" value="C:cytoplasm"/>
    <property type="evidence" value="ECO:0007669"/>
    <property type="project" value="UniProtKB-SubCell"/>
</dbReference>
<keyword evidence="5 7" id="KW-0418">Kinase</keyword>
<dbReference type="FunFam" id="3.40.50.300:FF:000485">
    <property type="entry name" value="Dephospho-CoA kinase CAB5"/>
    <property type="match status" value="1"/>
</dbReference>
<evidence type="ECO:0000256" key="3">
    <source>
        <dbReference type="ARBA" id="ARBA00022840"/>
    </source>
</evidence>
<dbReference type="GO" id="GO:0005524">
    <property type="term" value="F:ATP binding"/>
    <property type="evidence" value="ECO:0007669"/>
    <property type="project" value="UniProtKB-UniRule"/>
</dbReference>
<evidence type="ECO:0000313" key="8">
    <source>
        <dbReference type="Proteomes" id="UP000199095"/>
    </source>
</evidence>
<dbReference type="RefSeq" id="WP_093136064.1">
    <property type="nucleotide sequence ID" value="NZ_FOHJ01000008.1"/>
</dbReference>
<keyword evidence="5" id="KW-0808">Transferase</keyword>
<dbReference type="Gene3D" id="3.40.50.300">
    <property type="entry name" value="P-loop containing nucleotide triphosphate hydrolases"/>
    <property type="match status" value="1"/>
</dbReference>
<keyword evidence="5" id="KW-0963">Cytoplasm</keyword>
<comment type="function">
    <text evidence="5">Catalyzes the phosphorylation of the 3'-hydroxyl group of dephosphocoenzyme A to form coenzyme A.</text>
</comment>
<dbReference type="STRING" id="237682.SAMN05421676_10864"/>
<keyword evidence="4 5" id="KW-0173">Coenzyme A biosynthesis</keyword>
<dbReference type="HAMAP" id="MF_00376">
    <property type="entry name" value="Dephospho_CoA_kinase"/>
    <property type="match status" value="1"/>
</dbReference>
<gene>
    <name evidence="5" type="primary">coaE</name>
    <name evidence="7" type="ORF">SAMN05421676_10864</name>
</gene>
<dbReference type="PANTHER" id="PTHR10695:SF46">
    <property type="entry name" value="BIFUNCTIONAL COENZYME A SYNTHASE-RELATED"/>
    <property type="match status" value="1"/>
</dbReference>
<proteinExistence type="inferred from homology"/>
<accession>A0A1I0H5W3</accession>
<dbReference type="EMBL" id="FOHJ01000008">
    <property type="protein sequence ID" value="SET78983.1"/>
    <property type="molecule type" value="Genomic_DNA"/>
</dbReference>
<comment type="catalytic activity">
    <reaction evidence="5">
        <text>3'-dephospho-CoA + ATP = ADP + CoA + H(+)</text>
        <dbReference type="Rhea" id="RHEA:18245"/>
        <dbReference type="ChEBI" id="CHEBI:15378"/>
        <dbReference type="ChEBI" id="CHEBI:30616"/>
        <dbReference type="ChEBI" id="CHEBI:57287"/>
        <dbReference type="ChEBI" id="CHEBI:57328"/>
        <dbReference type="ChEBI" id="CHEBI:456216"/>
        <dbReference type="EC" id="2.7.1.24"/>
    </reaction>
</comment>
<keyword evidence="2 5" id="KW-0547">Nucleotide-binding</keyword>
<comment type="pathway">
    <text evidence="5">Cofactor biosynthesis; coenzyme A biosynthesis; CoA from (R)-pantothenate: step 5/5.</text>
</comment>
<dbReference type="PROSITE" id="PS51219">
    <property type="entry name" value="DPCK"/>
    <property type="match status" value="1"/>
</dbReference>
<organism evidence="7 8">
    <name type="scientific">Salinibacillus kushneri</name>
    <dbReference type="NCBI Taxonomy" id="237682"/>
    <lineage>
        <taxon>Bacteria</taxon>
        <taxon>Bacillati</taxon>
        <taxon>Bacillota</taxon>
        <taxon>Bacilli</taxon>
        <taxon>Bacillales</taxon>
        <taxon>Bacillaceae</taxon>
        <taxon>Salinibacillus</taxon>
    </lineage>
</organism>
<dbReference type="NCBIfam" id="TIGR00152">
    <property type="entry name" value="dephospho-CoA kinase"/>
    <property type="match status" value="1"/>
</dbReference>
<evidence type="ECO:0000256" key="1">
    <source>
        <dbReference type="ARBA" id="ARBA00009018"/>
    </source>
</evidence>
<dbReference type="InterPro" id="IPR027417">
    <property type="entry name" value="P-loop_NTPase"/>
</dbReference>
<evidence type="ECO:0000256" key="2">
    <source>
        <dbReference type="ARBA" id="ARBA00022741"/>
    </source>
</evidence>
<dbReference type="GO" id="GO:0015937">
    <property type="term" value="P:coenzyme A biosynthetic process"/>
    <property type="evidence" value="ECO:0007669"/>
    <property type="project" value="UniProtKB-UniRule"/>
</dbReference>
<dbReference type="PANTHER" id="PTHR10695">
    <property type="entry name" value="DEPHOSPHO-COA KINASE-RELATED"/>
    <property type="match status" value="1"/>
</dbReference>
<dbReference type="SUPFAM" id="SSF52540">
    <property type="entry name" value="P-loop containing nucleoside triphosphate hydrolases"/>
    <property type="match status" value="1"/>
</dbReference>
<dbReference type="InterPro" id="IPR001977">
    <property type="entry name" value="Depp_CoAkinase"/>
</dbReference>
<evidence type="ECO:0000313" key="7">
    <source>
        <dbReference type="EMBL" id="SET78983.1"/>
    </source>
</evidence>
<comment type="similarity">
    <text evidence="1 5">Belongs to the CoaE family.</text>
</comment>
<reference evidence="8" key="1">
    <citation type="submission" date="2016-10" db="EMBL/GenBank/DDBJ databases">
        <authorList>
            <person name="Varghese N."/>
            <person name="Submissions S."/>
        </authorList>
    </citation>
    <scope>NUCLEOTIDE SEQUENCE [LARGE SCALE GENOMIC DNA]</scope>
    <source>
        <strain evidence="8">CGMCC 1.3566</strain>
    </source>
</reference>
<name>A0A1I0H5W3_9BACI</name>
<dbReference type="EC" id="2.7.1.24" evidence="5 6"/>
<evidence type="ECO:0000256" key="5">
    <source>
        <dbReference type="HAMAP-Rule" id="MF_00376"/>
    </source>
</evidence>
<dbReference type="CDD" id="cd02022">
    <property type="entry name" value="DPCK"/>
    <property type="match status" value="1"/>
</dbReference>
<evidence type="ECO:0000256" key="4">
    <source>
        <dbReference type="ARBA" id="ARBA00022993"/>
    </source>
</evidence>
<dbReference type="Proteomes" id="UP000199095">
    <property type="component" value="Unassembled WGS sequence"/>
</dbReference>
<dbReference type="UniPathway" id="UPA00241">
    <property type="reaction ID" value="UER00356"/>
</dbReference>
<keyword evidence="8" id="KW-1185">Reference proteome</keyword>
<keyword evidence="3 5" id="KW-0067">ATP-binding</keyword>
<dbReference type="OrthoDB" id="9812943at2"/>